<name>A0A7J7K0U8_BUGNE</name>
<evidence type="ECO:0000313" key="1">
    <source>
        <dbReference type="EMBL" id="KAF6032260.1"/>
    </source>
</evidence>
<evidence type="ECO:0000313" key="3">
    <source>
        <dbReference type="Proteomes" id="UP000593567"/>
    </source>
</evidence>
<dbReference type="EMBL" id="VXIV02001521">
    <property type="protein sequence ID" value="KAF6032260.1"/>
    <property type="molecule type" value="Genomic_DNA"/>
</dbReference>
<reference evidence="1 3" key="2">
    <citation type="submission" date="2020-06" db="EMBL/GenBank/DDBJ databases">
        <title>Draft genome of Bugula neritina, a colonial animal packing powerful symbionts and potential medicines.</title>
        <authorList>
            <person name="Rayko M."/>
        </authorList>
    </citation>
    <scope>NUCLEOTIDE SEQUENCE [LARGE SCALE GENOMIC DNA]</scope>
    <source>
        <strain evidence="1">Kwan_BN1</strain>
    </source>
</reference>
<comment type="caution">
    <text evidence="1">The sequence shown here is derived from an EMBL/GenBank/DDBJ whole genome shotgun (WGS) entry which is preliminary data.</text>
</comment>
<dbReference type="EMBL" id="VXIV02001517">
    <property type="protein sequence ID" value="KAF6032301.1"/>
    <property type="molecule type" value="Genomic_DNA"/>
</dbReference>
<accession>A0A7J7K0U8</accession>
<proteinExistence type="predicted"/>
<evidence type="ECO:0000313" key="2">
    <source>
        <dbReference type="EMBL" id="KAF6032301.1"/>
    </source>
</evidence>
<organism evidence="1 3">
    <name type="scientific">Bugula neritina</name>
    <name type="common">Brown bryozoan</name>
    <name type="synonym">Sertularia neritina</name>
    <dbReference type="NCBI Taxonomy" id="10212"/>
    <lineage>
        <taxon>Eukaryota</taxon>
        <taxon>Metazoa</taxon>
        <taxon>Spiralia</taxon>
        <taxon>Lophotrochozoa</taxon>
        <taxon>Bryozoa</taxon>
        <taxon>Gymnolaemata</taxon>
        <taxon>Cheilostomatida</taxon>
        <taxon>Flustrina</taxon>
        <taxon>Buguloidea</taxon>
        <taxon>Bugulidae</taxon>
        <taxon>Bugula</taxon>
    </lineage>
</organism>
<keyword evidence="3" id="KW-1185">Reference proteome</keyword>
<dbReference type="AlphaFoldDB" id="A0A7J7K0U8"/>
<gene>
    <name evidence="2" type="ORF">EB796_009402</name>
    <name evidence="1" type="ORF">EB796_009421</name>
</gene>
<dbReference type="Proteomes" id="UP000593567">
    <property type="component" value="Unassembled WGS sequence"/>
</dbReference>
<reference evidence="1 3" key="1">
    <citation type="submission" date="2019-09" db="EMBL/GenBank/DDBJ databases">
        <authorList>
            <person name="Raiko M."/>
            <person name="Komissarov A."/>
            <person name="Rhodes A."/>
            <person name="Kliver S."/>
            <person name="Lim-Fong G."/>
            <person name="Kwan J."/>
            <person name="O'Brien S.J."/>
            <person name="Lopez J.V."/>
        </authorList>
    </citation>
    <scope>NUCLEOTIDE SEQUENCE [LARGE SCALE GENOMIC DNA]</scope>
    <source>
        <strain evidence="1">Kwan_BN1</strain>
    </source>
</reference>
<sequence>MEHCLPQPPAVQSMKPTNIDPCLRYEMCSQDIASLNSIGDNISALFKLMNSQGDCVSLPQFKFKYLMITINRAFNSH</sequence>
<protein>
    <submittedName>
        <fullName evidence="1">Uncharacterized protein</fullName>
    </submittedName>
</protein>